<comment type="similarity">
    <text evidence="1">Belongs to the leucine-binding protein family.</text>
</comment>
<dbReference type="OrthoDB" id="6083760at2"/>
<dbReference type="RefSeq" id="WP_085091258.1">
    <property type="nucleotide sequence ID" value="NZ_FXAK01000009.1"/>
</dbReference>
<name>A0A1X7HKX3_9PROT</name>
<feature type="domain" description="Leucine-binding protein" evidence="5">
    <location>
        <begin position="30"/>
        <end position="371"/>
    </location>
</feature>
<evidence type="ECO:0000256" key="3">
    <source>
        <dbReference type="ARBA" id="ARBA00022970"/>
    </source>
</evidence>
<proteinExistence type="inferred from homology"/>
<evidence type="ECO:0000313" key="7">
    <source>
        <dbReference type="Proteomes" id="UP000192936"/>
    </source>
</evidence>
<keyword evidence="2 4" id="KW-0732">Signal</keyword>
<dbReference type="Pfam" id="PF13458">
    <property type="entry name" value="Peripla_BP_6"/>
    <property type="match status" value="1"/>
</dbReference>
<dbReference type="InterPro" id="IPR028082">
    <property type="entry name" value="Peripla_BP_I"/>
</dbReference>
<evidence type="ECO:0000313" key="6">
    <source>
        <dbReference type="EMBL" id="SMF88459.1"/>
    </source>
</evidence>
<dbReference type="PANTHER" id="PTHR30483:SF6">
    <property type="entry name" value="PERIPLASMIC BINDING PROTEIN OF ABC TRANSPORTER FOR NATURAL AMINO ACIDS"/>
    <property type="match status" value="1"/>
</dbReference>
<reference evidence="6 7" key="1">
    <citation type="submission" date="2017-04" db="EMBL/GenBank/DDBJ databases">
        <authorList>
            <person name="Afonso C.L."/>
            <person name="Miller P.J."/>
            <person name="Scott M.A."/>
            <person name="Spackman E."/>
            <person name="Goraichik I."/>
            <person name="Dimitrov K.M."/>
            <person name="Suarez D.L."/>
            <person name="Swayne D.E."/>
        </authorList>
    </citation>
    <scope>NUCLEOTIDE SEQUENCE [LARGE SCALE GENOMIC DNA]</scope>
    <source>
        <strain evidence="6 7">A2P</strain>
    </source>
</reference>
<dbReference type="Gene3D" id="3.40.50.2300">
    <property type="match status" value="2"/>
</dbReference>
<dbReference type="PANTHER" id="PTHR30483">
    <property type="entry name" value="LEUCINE-SPECIFIC-BINDING PROTEIN"/>
    <property type="match status" value="1"/>
</dbReference>
<dbReference type="InterPro" id="IPR028081">
    <property type="entry name" value="Leu-bd"/>
</dbReference>
<evidence type="ECO:0000259" key="5">
    <source>
        <dbReference type="Pfam" id="PF13458"/>
    </source>
</evidence>
<accession>A0A1X7HKX3</accession>
<protein>
    <submittedName>
        <fullName evidence="6">Amino acid/amide ABC transporter substrate-binding protein, HAAT family</fullName>
    </submittedName>
</protein>
<evidence type="ECO:0000256" key="2">
    <source>
        <dbReference type="ARBA" id="ARBA00022729"/>
    </source>
</evidence>
<keyword evidence="3" id="KW-0029">Amino-acid transport</keyword>
<sequence>MTSFRTLTLGTAMAAAALLPMAASADAKAYKVGLIASLSGPTASLGQQIERGARLYEQLHKTDLGDDTIELVVRDDTGPAPDVAKRLAQELVVRDHVDFLAGIIFTPNANAIAPIATQAKVPFVIMNAAASATTKASPYIVRVSQTIPQFTQPLAQWASKQVDIKTVYTLVSDYAPGIEAEEAFTAGFKGDGKSVVQSVRVPVQSPDFVPFLQKVKDAKPDALYVFLPGGTQSTALMKAYQSLGLKEAGIRLIGSGEVTVEDELPNMGDAALGVVTGFHYSTAHDSKANADFLKAWQAAYGADSTPTFMAVGGYDGMAAIHHAIKAMKGKGDGKAAVDAMSQWTAESPRGSVSIDPETRDIVQNIYIRRVEKVNGALRNVEFETFAAVKDPGKAK</sequence>
<evidence type="ECO:0000256" key="1">
    <source>
        <dbReference type="ARBA" id="ARBA00010062"/>
    </source>
</evidence>
<dbReference type="AlphaFoldDB" id="A0A1X7HKX3"/>
<dbReference type="Proteomes" id="UP000192936">
    <property type="component" value="Unassembled WGS sequence"/>
</dbReference>
<gene>
    <name evidence="6" type="ORF">SAMN02982917_6406</name>
</gene>
<dbReference type="EMBL" id="FXAK01000009">
    <property type="protein sequence ID" value="SMF88459.1"/>
    <property type="molecule type" value="Genomic_DNA"/>
</dbReference>
<dbReference type="SUPFAM" id="SSF53822">
    <property type="entry name" value="Periplasmic binding protein-like I"/>
    <property type="match status" value="1"/>
</dbReference>
<dbReference type="CDD" id="cd20013">
    <property type="entry name" value="PBP1_RPA0985_benzoate-like"/>
    <property type="match status" value="1"/>
</dbReference>
<feature type="signal peptide" evidence="4">
    <location>
        <begin position="1"/>
        <end position="25"/>
    </location>
</feature>
<dbReference type="InterPro" id="IPR051010">
    <property type="entry name" value="BCAA_transport"/>
</dbReference>
<evidence type="ECO:0000256" key="4">
    <source>
        <dbReference type="SAM" id="SignalP"/>
    </source>
</evidence>
<dbReference type="STRING" id="286727.SAMN02982917_6406"/>
<keyword evidence="3" id="KW-0813">Transport</keyword>
<feature type="chain" id="PRO_5013390192" evidence="4">
    <location>
        <begin position="26"/>
        <end position="395"/>
    </location>
</feature>
<organism evidence="6 7">
    <name type="scientific">Azospirillum oryzae</name>
    <dbReference type="NCBI Taxonomy" id="286727"/>
    <lineage>
        <taxon>Bacteria</taxon>
        <taxon>Pseudomonadati</taxon>
        <taxon>Pseudomonadota</taxon>
        <taxon>Alphaproteobacteria</taxon>
        <taxon>Rhodospirillales</taxon>
        <taxon>Azospirillaceae</taxon>
        <taxon>Azospirillum</taxon>
    </lineage>
</organism>
<dbReference type="GO" id="GO:0006865">
    <property type="term" value="P:amino acid transport"/>
    <property type="evidence" value="ECO:0007669"/>
    <property type="project" value="UniProtKB-KW"/>
</dbReference>